<organism evidence="2">
    <name type="scientific">Medioppia subpectinata</name>
    <dbReference type="NCBI Taxonomy" id="1979941"/>
    <lineage>
        <taxon>Eukaryota</taxon>
        <taxon>Metazoa</taxon>
        <taxon>Ecdysozoa</taxon>
        <taxon>Arthropoda</taxon>
        <taxon>Chelicerata</taxon>
        <taxon>Arachnida</taxon>
        <taxon>Acari</taxon>
        <taxon>Acariformes</taxon>
        <taxon>Sarcoptiformes</taxon>
        <taxon>Oribatida</taxon>
        <taxon>Brachypylina</taxon>
        <taxon>Oppioidea</taxon>
        <taxon>Oppiidae</taxon>
        <taxon>Medioppia</taxon>
    </lineage>
</organism>
<dbReference type="Pfam" id="PF01607">
    <property type="entry name" value="CBM_14"/>
    <property type="match status" value="1"/>
</dbReference>
<sequence length="353" mass="40771">EKGLKLFRWSKERDYRFPIRPPKLRKNNSTEKVIQKSRIGYASALQTRQIQTTSNTTSTPIRKLRKVKRKRVSTNNQTNIDIFELQSSDHSPSFAFFAPKRIASKSRISGQILLGTVISKPVNATRKRIPKLLLPKSLRPAMYSLDGFVPRPSINRITSTEAPTTERQMKYTQNRIKKINQVNKIRRFGINRNAIEERNPDKRDDIEVSDSRRRNVVTKRKSHQLLTASNSIPKPTVNKLSKDSRKGLAGKDYPTLASVPKTGFECKDMMNGVFADVETGCQVWHICQNRYKHSFLCPNGTIFNEKNGICDWWYNYDCPKLIKLTDKDDSDMDSIKEKLNQKRAKAKRSHRFA</sequence>
<protein>
    <recommendedName>
        <fullName evidence="1">Chitin-binding type-2 domain-containing protein</fullName>
    </recommendedName>
</protein>
<gene>
    <name evidence="2" type="ORF">OSB1V03_LOCUS14821</name>
</gene>
<feature type="non-terminal residue" evidence="2">
    <location>
        <position position="1"/>
    </location>
</feature>
<dbReference type="AlphaFoldDB" id="A0A7R9L3G7"/>
<dbReference type="InterPro" id="IPR052976">
    <property type="entry name" value="Scoloptoxin-like"/>
</dbReference>
<evidence type="ECO:0000259" key="1">
    <source>
        <dbReference type="PROSITE" id="PS50940"/>
    </source>
</evidence>
<dbReference type="PANTHER" id="PTHR22933:SF43">
    <property type="entry name" value="LP10131P"/>
    <property type="match status" value="1"/>
</dbReference>
<dbReference type="EMBL" id="OC869175">
    <property type="protein sequence ID" value="CAD7634425.1"/>
    <property type="molecule type" value="Genomic_DNA"/>
</dbReference>
<dbReference type="GO" id="GO:0005576">
    <property type="term" value="C:extracellular region"/>
    <property type="evidence" value="ECO:0007669"/>
    <property type="project" value="InterPro"/>
</dbReference>
<feature type="domain" description="Chitin-binding type-2" evidence="1">
    <location>
        <begin position="263"/>
        <end position="320"/>
    </location>
</feature>
<dbReference type="InterPro" id="IPR036508">
    <property type="entry name" value="Chitin-bd_dom_sf"/>
</dbReference>
<dbReference type="Proteomes" id="UP000759131">
    <property type="component" value="Unassembled WGS sequence"/>
</dbReference>
<dbReference type="Gene3D" id="2.170.140.10">
    <property type="entry name" value="Chitin binding domain"/>
    <property type="match status" value="1"/>
</dbReference>
<dbReference type="PANTHER" id="PTHR22933">
    <property type="entry name" value="FI18007P1-RELATED"/>
    <property type="match status" value="1"/>
</dbReference>
<dbReference type="EMBL" id="CAJPIZ010014600">
    <property type="protein sequence ID" value="CAG2114855.1"/>
    <property type="molecule type" value="Genomic_DNA"/>
</dbReference>
<dbReference type="PROSITE" id="PS50940">
    <property type="entry name" value="CHIT_BIND_II"/>
    <property type="match status" value="1"/>
</dbReference>
<dbReference type="GO" id="GO:0008061">
    <property type="term" value="F:chitin binding"/>
    <property type="evidence" value="ECO:0007669"/>
    <property type="project" value="InterPro"/>
</dbReference>
<dbReference type="InterPro" id="IPR002557">
    <property type="entry name" value="Chitin-bd_dom"/>
</dbReference>
<reference evidence="2" key="1">
    <citation type="submission" date="2020-11" db="EMBL/GenBank/DDBJ databases">
        <authorList>
            <person name="Tran Van P."/>
        </authorList>
    </citation>
    <scope>NUCLEOTIDE SEQUENCE</scope>
</reference>
<dbReference type="OrthoDB" id="6505560at2759"/>
<keyword evidence="3" id="KW-1185">Reference proteome</keyword>
<dbReference type="SMART" id="SM00494">
    <property type="entry name" value="ChtBD2"/>
    <property type="match status" value="1"/>
</dbReference>
<evidence type="ECO:0000313" key="3">
    <source>
        <dbReference type="Proteomes" id="UP000759131"/>
    </source>
</evidence>
<proteinExistence type="predicted"/>
<accession>A0A7R9L3G7</accession>
<dbReference type="SUPFAM" id="SSF57625">
    <property type="entry name" value="Invertebrate chitin-binding proteins"/>
    <property type="match status" value="1"/>
</dbReference>
<evidence type="ECO:0000313" key="2">
    <source>
        <dbReference type="EMBL" id="CAD7634425.1"/>
    </source>
</evidence>
<name>A0A7R9L3G7_9ACAR</name>